<accession>A0AAV0GCM4</accession>
<sequence>MDLVSNLLSFFLFLSFTGFAIALCAEWKRKRSLSSRGAKLPPGPSTLPLIGSMHHLAGAFPLRRLRDLAEKHGPLIHVQLGEVSAVIASSPDMAKAIFKTHDLAFASRPKLMVPEIVGYNRSDIVFSPYGDYWRQMRKICIVELLSSKNVQSFGSIRLDQVSRLLDAVASHGGRPVNLTELVFRFTSSMTCRSAFGSVFEEGDEFITHIRDVLVLLGGFDVADIFPSLKLLHGLSPIRRKILKIHKRVDAILNGVINGHQKSLDAGNKGNGESGGEDLIDVLLRMKRSDGLQFPVTDDSIKGVVFDMFTAGTETSSMTIIWAMVEMLRAPAVLAEAQAEVRRAFINKKEFDLKDVEELKYMKLVVKETLRLHPPSPLSIPRECIKETEINGYTIPVKTWIMVNVLSISTDPAYWENAESFVPERFENSSVDFLGNNFEFLPFGSGRRICPGLSFGLANVYLPLAKLLFHFDWKLPRGPEYCRTLDLAESSGITAGKKDDLYLVATPYNPLS</sequence>
<evidence type="ECO:0000256" key="4">
    <source>
        <dbReference type="ARBA" id="ARBA00023002"/>
    </source>
</evidence>
<evidence type="ECO:0000256" key="6">
    <source>
        <dbReference type="ARBA" id="ARBA00023033"/>
    </source>
</evidence>
<evidence type="ECO:0000256" key="2">
    <source>
        <dbReference type="ARBA" id="ARBA00022617"/>
    </source>
</evidence>
<gene>
    <name evidence="10" type="ORF">CEPIT_LOCUS41872</name>
</gene>
<dbReference type="PANTHER" id="PTHR47953:SF16">
    <property type="entry name" value="CYTOCHROME P450 71D8"/>
    <property type="match status" value="1"/>
</dbReference>
<evidence type="ECO:0000256" key="8">
    <source>
        <dbReference type="RuleBase" id="RU000461"/>
    </source>
</evidence>
<feature type="signal peptide" evidence="9">
    <location>
        <begin position="1"/>
        <end position="22"/>
    </location>
</feature>
<keyword evidence="5 7" id="KW-0408">Iron</keyword>
<dbReference type="CDD" id="cd11072">
    <property type="entry name" value="CYP71-like"/>
    <property type="match status" value="1"/>
</dbReference>
<proteinExistence type="inferred from homology"/>
<organism evidence="10 11">
    <name type="scientific">Cuscuta epithymum</name>
    <dbReference type="NCBI Taxonomy" id="186058"/>
    <lineage>
        <taxon>Eukaryota</taxon>
        <taxon>Viridiplantae</taxon>
        <taxon>Streptophyta</taxon>
        <taxon>Embryophyta</taxon>
        <taxon>Tracheophyta</taxon>
        <taxon>Spermatophyta</taxon>
        <taxon>Magnoliopsida</taxon>
        <taxon>eudicotyledons</taxon>
        <taxon>Gunneridae</taxon>
        <taxon>Pentapetalae</taxon>
        <taxon>asterids</taxon>
        <taxon>lamiids</taxon>
        <taxon>Solanales</taxon>
        <taxon>Convolvulaceae</taxon>
        <taxon>Cuscuteae</taxon>
        <taxon>Cuscuta</taxon>
        <taxon>Cuscuta subgen. Cuscuta</taxon>
    </lineage>
</organism>
<dbReference type="FunFam" id="1.10.630.10:FF:000043">
    <property type="entry name" value="Cytochrome P450 99A2"/>
    <property type="match status" value="1"/>
</dbReference>
<keyword evidence="11" id="KW-1185">Reference proteome</keyword>
<evidence type="ECO:0000256" key="9">
    <source>
        <dbReference type="SAM" id="SignalP"/>
    </source>
</evidence>
<evidence type="ECO:0000256" key="7">
    <source>
        <dbReference type="PIRSR" id="PIRSR602401-1"/>
    </source>
</evidence>
<dbReference type="AlphaFoldDB" id="A0AAV0GCM4"/>
<reference evidence="10" key="1">
    <citation type="submission" date="2022-07" db="EMBL/GenBank/DDBJ databases">
        <authorList>
            <person name="Macas J."/>
            <person name="Novak P."/>
            <person name="Neumann P."/>
        </authorList>
    </citation>
    <scope>NUCLEOTIDE SEQUENCE</scope>
</reference>
<dbReference type="GO" id="GO:0016705">
    <property type="term" value="F:oxidoreductase activity, acting on paired donors, with incorporation or reduction of molecular oxygen"/>
    <property type="evidence" value="ECO:0007669"/>
    <property type="project" value="InterPro"/>
</dbReference>
<dbReference type="SUPFAM" id="SSF48264">
    <property type="entry name" value="Cytochrome P450"/>
    <property type="match status" value="1"/>
</dbReference>
<dbReference type="InterPro" id="IPR036396">
    <property type="entry name" value="Cyt_P450_sf"/>
</dbReference>
<name>A0AAV0GCM4_9ASTE</name>
<dbReference type="Pfam" id="PF00067">
    <property type="entry name" value="p450"/>
    <property type="match status" value="1"/>
</dbReference>
<evidence type="ECO:0000256" key="5">
    <source>
        <dbReference type="ARBA" id="ARBA00023004"/>
    </source>
</evidence>
<dbReference type="GO" id="GO:0005506">
    <property type="term" value="F:iron ion binding"/>
    <property type="evidence" value="ECO:0007669"/>
    <property type="project" value="InterPro"/>
</dbReference>
<comment type="similarity">
    <text evidence="1 8">Belongs to the cytochrome P450 family.</text>
</comment>
<dbReference type="InterPro" id="IPR002401">
    <property type="entry name" value="Cyt_P450_E_grp-I"/>
</dbReference>
<dbReference type="GO" id="GO:0020037">
    <property type="term" value="F:heme binding"/>
    <property type="evidence" value="ECO:0007669"/>
    <property type="project" value="InterPro"/>
</dbReference>
<dbReference type="PROSITE" id="PS00086">
    <property type="entry name" value="CYTOCHROME_P450"/>
    <property type="match status" value="1"/>
</dbReference>
<keyword evidence="2 7" id="KW-0349">Heme</keyword>
<protein>
    <submittedName>
        <fullName evidence="10">Uncharacterized protein</fullName>
    </submittedName>
</protein>
<keyword evidence="9" id="KW-0732">Signal</keyword>
<keyword evidence="3 7" id="KW-0479">Metal-binding</keyword>
<dbReference type="InterPro" id="IPR052306">
    <property type="entry name" value="CYP450_71D"/>
</dbReference>
<dbReference type="PRINTS" id="PR00385">
    <property type="entry name" value="P450"/>
</dbReference>
<evidence type="ECO:0000313" key="11">
    <source>
        <dbReference type="Proteomes" id="UP001152523"/>
    </source>
</evidence>
<comment type="caution">
    <text evidence="10">The sequence shown here is derived from an EMBL/GenBank/DDBJ whole genome shotgun (WGS) entry which is preliminary data.</text>
</comment>
<evidence type="ECO:0000256" key="3">
    <source>
        <dbReference type="ARBA" id="ARBA00022723"/>
    </source>
</evidence>
<evidence type="ECO:0000313" key="10">
    <source>
        <dbReference type="EMBL" id="CAH9144995.1"/>
    </source>
</evidence>
<dbReference type="GO" id="GO:0004497">
    <property type="term" value="F:monooxygenase activity"/>
    <property type="evidence" value="ECO:0007669"/>
    <property type="project" value="UniProtKB-KW"/>
</dbReference>
<dbReference type="Gene3D" id="1.10.630.10">
    <property type="entry name" value="Cytochrome P450"/>
    <property type="match status" value="1"/>
</dbReference>
<evidence type="ECO:0000256" key="1">
    <source>
        <dbReference type="ARBA" id="ARBA00010617"/>
    </source>
</evidence>
<dbReference type="EMBL" id="CAMAPF010001073">
    <property type="protein sequence ID" value="CAH9144995.1"/>
    <property type="molecule type" value="Genomic_DNA"/>
</dbReference>
<feature type="chain" id="PRO_5043639584" evidence="9">
    <location>
        <begin position="23"/>
        <end position="511"/>
    </location>
</feature>
<dbReference type="InterPro" id="IPR017972">
    <property type="entry name" value="Cyt_P450_CS"/>
</dbReference>
<keyword evidence="6 8" id="KW-0503">Monooxygenase</keyword>
<dbReference type="PANTHER" id="PTHR47953">
    <property type="entry name" value="OS08G0105600 PROTEIN"/>
    <property type="match status" value="1"/>
</dbReference>
<keyword evidence="4 8" id="KW-0560">Oxidoreductase</keyword>
<feature type="binding site" description="axial binding residue" evidence="7">
    <location>
        <position position="449"/>
    </location>
    <ligand>
        <name>heme</name>
        <dbReference type="ChEBI" id="CHEBI:30413"/>
    </ligand>
    <ligandPart>
        <name>Fe</name>
        <dbReference type="ChEBI" id="CHEBI:18248"/>
    </ligandPart>
</feature>
<dbReference type="InterPro" id="IPR001128">
    <property type="entry name" value="Cyt_P450"/>
</dbReference>
<dbReference type="Proteomes" id="UP001152523">
    <property type="component" value="Unassembled WGS sequence"/>
</dbReference>
<comment type="cofactor">
    <cofactor evidence="7">
        <name>heme</name>
        <dbReference type="ChEBI" id="CHEBI:30413"/>
    </cofactor>
</comment>
<dbReference type="PRINTS" id="PR00463">
    <property type="entry name" value="EP450I"/>
</dbReference>